<evidence type="ECO:0000256" key="2">
    <source>
        <dbReference type="SAM" id="SignalP"/>
    </source>
</evidence>
<proteinExistence type="predicted"/>
<dbReference type="Gene3D" id="3.10.105.10">
    <property type="entry name" value="Dipeptide-binding Protein, Domain 3"/>
    <property type="match status" value="1"/>
</dbReference>
<evidence type="ECO:0000256" key="1">
    <source>
        <dbReference type="SAM" id="Coils"/>
    </source>
</evidence>
<evidence type="ECO:0000259" key="3">
    <source>
        <dbReference type="Pfam" id="PF00496"/>
    </source>
</evidence>
<dbReference type="Pfam" id="PF00496">
    <property type="entry name" value="SBP_bac_5"/>
    <property type="match status" value="1"/>
</dbReference>
<keyword evidence="1" id="KW-0175">Coiled coil</keyword>
<reference evidence="4" key="1">
    <citation type="submission" date="2021-01" db="EMBL/GenBank/DDBJ databases">
        <title>Modified the classification status of verrucomicrobia.</title>
        <authorList>
            <person name="Feng X."/>
        </authorList>
    </citation>
    <scope>NUCLEOTIDE SEQUENCE</scope>
    <source>
        <strain evidence="4">_KCTC 22039</strain>
    </source>
</reference>
<feature type="signal peptide" evidence="2">
    <location>
        <begin position="1"/>
        <end position="22"/>
    </location>
</feature>
<feature type="chain" id="PRO_5035163243" description="Solute-binding protein family 5 domain-containing protein" evidence="2">
    <location>
        <begin position="23"/>
        <end position="702"/>
    </location>
</feature>
<keyword evidence="2" id="KW-0732">Signal</keyword>
<dbReference type="EMBL" id="JAENIM010000045">
    <property type="protein sequence ID" value="MBK1792505.1"/>
    <property type="molecule type" value="Genomic_DNA"/>
</dbReference>
<dbReference type="Proteomes" id="UP000624703">
    <property type="component" value="Unassembled WGS sequence"/>
</dbReference>
<dbReference type="GO" id="GO:0015833">
    <property type="term" value="P:peptide transport"/>
    <property type="evidence" value="ECO:0007669"/>
    <property type="project" value="TreeGrafter"/>
</dbReference>
<comment type="caution">
    <text evidence="4">The sequence shown here is derived from an EMBL/GenBank/DDBJ whole genome shotgun (WGS) entry which is preliminary data.</text>
</comment>
<dbReference type="RefSeq" id="WP_200312513.1">
    <property type="nucleotide sequence ID" value="NZ_JAENIM010000045.1"/>
</dbReference>
<name>A0A8J7SN61_9BACT</name>
<organism evidence="4 5">
    <name type="scientific">Persicirhabdus sediminis</name>
    <dbReference type="NCBI Taxonomy" id="454144"/>
    <lineage>
        <taxon>Bacteria</taxon>
        <taxon>Pseudomonadati</taxon>
        <taxon>Verrucomicrobiota</taxon>
        <taxon>Verrucomicrobiia</taxon>
        <taxon>Verrucomicrobiales</taxon>
        <taxon>Verrucomicrobiaceae</taxon>
        <taxon>Persicirhabdus</taxon>
    </lineage>
</organism>
<protein>
    <recommendedName>
        <fullName evidence="3">Solute-binding protein family 5 domain-containing protein</fullName>
    </recommendedName>
</protein>
<accession>A0A8J7SN61</accession>
<evidence type="ECO:0000313" key="4">
    <source>
        <dbReference type="EMBL" id="MBK1792505.1"/>
    </source>
</evidence>
<dbReference type="SUPFAM" id="SSF53850">
    <property type="entry name" value="Periplasmic binding protein-like II"/>
    <property type="match status" value="1"/>
</dbReference>
<keyword evidence="5" id="KW-1185">Reference proteome</keyword>
<gene>
    <name evidence="4" type="ORF">JIN82_15175</name>
</gene>
<feature type="coiled-coil region" evidence="1">
    <location>
        <begin position="60"/>
        <end position="103"/>
    </location>
</feature>
<dbReference type="InterPro" id="IPR000914">
    <property type="entry name" value="SBP_5_dom"/>
</dbReference>
<dbReference type="Gene3D" id="3.40.190.10">
    <property type="entry name" value="Periplasmic binding protein-like II"/>
    <property type="match status" value="1"/>
</dbReference>
<evidence type="ECO:0000313" key="5">
    <source>
        <dbReference type="Proteomes" id="UP000624703"/>
    </source>
</evidence>
<dbReference type="GO" id="GO:1904680">
    <property type="term" value="F:peptide transmembrane transporter activity"/>
    <property type="evidence" value="ECO:0007669"/>
    <property type="project" value="TreeGrafter"/>
</dbReference>
<dbReference type="PANTHER" id="PTHR30290">
    <property type="entry name" value="PERIPLASMIC BINDING COMPONENT OF ABC TRANSPORTER"/>
    <property type="match status" value="1"/>
</dbReference>
<dbReference type="InterPro" id="IPR039424">
    <property type="entry name" value="SBP_5"/>
</dbReference>
<sequence>MQKRFIKWSTMMVCLLAGLSISLTSCKRQQKAGDDVVLYDLDGFIEKYNEEIDSWLDSQLEMAQKALTDEQEKALAAEGEEAQLAAQQRVQAAQRELEKYQFRKSLDGYFSFQDASAIPQDLSWVDGLDQPEIGDERAIKGGVMHDFMLAFPPTVRPFGPNSNHSFRGKMYDDFSMGLVTLHPDTMELIPGLASEWAESADGRTVYFRINPKATYSNGDKVMAKDFMTSIYVRISDHVFNPFSKQYFKEQYANITVYADDLLSVSLPEVKLMAPMYAGGLSPSNPGFYSEYGPDYKDRYQWRVPPTTGAYTVEPGGIVKGRSITLSRVKDWWAKDNQYYRYRFNTDKIVYQVIRDMNKAFELFRIGELDSFPVSVPEYWYEKTEIEPVFDGYIEKVRFYNRWPRIPWGIYLNVDEGLMRDKDVRIGMHHAMNFQKVIDSVFRGDYERLNSFSSGFGELTQPDLRPRQFSITEAVKAFERAGFTEMGADGIRRKPDGTRLSVPVTYTREETREKIMNVLKEEAKRCGFELRLDSLNGSVTYKKVLGKEHQTTYSGWGVGPPFPNYRQFFHSDQAFDDKGKRKPNTNNLNSYANPRMDELVEITRNARTVDEFKKAAYEIQQIIHDDALVIMGADRSFTSLAFWRWLKWPDSETTKFCVPVVYEPRDSYLYWIDDEVKQETLKAKRDGRKFPEVEKVYDQFREH</sequence>
<dbReference type="AlphaFoldDB" id="A0A8J7SN61"/>
<feature type="domain" description="Solute-binding protein family 5" evidence="3">
    <location>
        <begin position="187"/>
        <end position="570"/>
    </location>
</feature>
<dbReference type="PROSITE" id="PS51257">
    <property type="entry name" value="PROKAR_LIPOPROTEIN"/>
    <property type="match status" value="1"/>
</dbReference>